<dbReference type="InterPro" id="IPR036465">
    <property type="entry name" value="vWFA_dom_sf"/>
</dbReference>
<gene>
    <name evidence="3" type="ORF">NDN08_002513</name>
</gene>
<evidence type="ECO:0000256" key="1">
    <source>
        <dbReference type="SAM" id="SignalP"/>
    </source>
</evidence>
<feature type="domain" description="VWFA" evidence="2">
    <location>
        <begin position="221"/>
        <end position="403"/>
    </location>
</feature>
<evidence type="ECO:0000313" key="3">
    <source>
        <dbReference type="EMBL" id="KAJ8906013.1"/>
    </source>
</evidence>
<dbReference type="CDD" id="cd00198">
    <property type="entry name" value="vWFA"/>
    <property type="match status" value="1"/>
</dbReference>
<organism evidence="3 4">
    <name type="scientific">Rhodosorus marinus</name>
    <dbReference type="NCBI Taxonomy" id="101924"/>
    <lineage>
        <taxon>Eukaryota</taxon>
        <taxon>Rhodophyta</taxon>
        <taxon>Stylonematophyceae</taxon>
        <taxon>Stylonematales</taxon>
        <taxon>Stylonemataceae</taxon>
        <taxon>Rhodosorus</taxon>
    </lineage>
</organism>
<dbReference type="Proteomes" id="UP001157974">
    <property type="component" value="Unassembled WGS sequence"/>
</dbReference>
<dbReference type="InterPro" id="IPR002035">
    <property type="entry name" value="VWF_A"/>
</dbReference>
<proteinExistence type="predicted"/>
<dbReference type="SMART" id="SM00327">
    <property type="entry name" value="VWA"/>
    <property type="match status" value="1"/>
</dbReference>
<evidence type="ECO:0000313" key="4">
    <source>
        <dbReference type="Proteomes" id="UP001157974"/>
    </source>
</evidence>
<dbReference type="Gene3D" id="3.40.50.410">
    <property type="entry name" value="von Willebrand factor, type A domain"/>
    <property type="match status" value="1"/>
</dbReference>
<feature type="signal peptide" evidence="1">
    <location>
        <begin position="1"/>
        <end position="23"/>
    </location>
</feature>
<reference evidence="3 4" key="1">
    <citation type="journal article" date="2023" name="Nat. Commun.">
        <title>Origin of minicircular mitochondrial genomes in red algae.</title>
        <authorList>
            <person name="Lee Y."/>
            <person name="Cho C.H."/>
            <person name="Lee Y.M."/>
            <person name="Park S.I."/>
            <person name="Yang J.H."/>
            <person name="West J.A."/>
            <person name="Bhattacharya D."/>
            <person name="Yoon H.S."/>
        </authorList>
    </citation>
    <scope>NUCLEOTIDE SEQUENCE [LARGE SCALE GENOMIC DNA]</scope>
    <source>
        <strain evidence="3 4">CCMP1338</strain>
        <tissue evidence="3">Whole cell</tissue>
    </source>
</reference>
<dbReference type="SUPFAM" id="SSF53300">
    <property type="entry name" value="vWA-like"/>
    <property type="match status" value="1"/>
</dbReference>
<keyword evidence="4" id="KW-1185">Reference proteome</keyword>
<comment type="caution">
    <text evidence="3">The sequence shown here is derived from an EMBL/GenBank/DDBJ whole genome shotgun (WGS) entry which is preliminary data.</text>
</comment>
<feature type="chain" id="PRO_5043922523" description="VWFA domain-containing protein" evidence="1">
    <location>
        <begin position="24"/>
        <end position="412"/>
    </location>
</feature>
<dbReference type="PROSITE" id="PS50234">
    <property type="entry name" value="VWFA"/>
    <property type="match status" value="1"/>
</dbReference>
<dbReference type="AlphaFoldDB" id="A0AAV8UWN5"/>
<name>A0AAV8UWN5_9RHOD</name>
<protein>
    <recommendedName>
        <fullName evidence="2">VWFA domain-containing protein</fullName>
    </recommendedName>
</protein>
<keyword evidence="1" id="KW-0732">Signal</keyword>
<dbReference type="Pfam" id="PF00092">
    <property type="entry name" value="VWA"/>
    <property type="match status" value="1"/>
</dbReference>
<evidence type="ECO:0000259" key="2">
    <source>
        <dbReference type="PROSITE" id="PS50234"/>
    </source>
</evidence>
<dbReference type="EMBL" id="JAMWBK010000004">
    <property type="protein sequence ID" value="KAJ8906013.1"/>
    <property type="molecule type" value="Genomic_DNA"/>
</dbReference>
<sequence>MNGFLRLTAFAVVGLSLCATISGEAVLDRKLMSARTNYLTCDHYASMFDKVTIDSEDNIKCFSLFIEHWGGWEGPSEKAGIVCLKIAEVTNKTCIKFQYRTLNDYIMTRVFAGASANCHEKKEYPFQKAKRVDPEDRVRAKTLIVCLDSFDTPPGPDDTGCCNTEICVAAKLEVGKSGSYPFITDYAFPAKDNKACITNGFFRRCSVELLCSQSCDINTAAFCFAVDISQSLWDPVIGGSDEAFQSEIDFVVMGIEAIETDGGVDLEYGVATFGDDGEVIAGLTTSANASEAVSEITVPTEKFGTNIESALSACETVLNGSPKEFRVLILVTDGVPTVGKTSNADLVAQGDAIKTSGIQIVTIGAGDFIDSVLLNDLSTSGSFISVDSITDFTSALDALLAEVCERSLSVPA</sequence>
<accession>A0AAV8UWN5</accession>